<protein>
    <submittedName>
        <fullName evidence="1">Uncharacterized protein</fullName>
    </submittedName>
</protein>
<accession>A0ABD1F9L9</accession>
<dbReference type="EMBL" id="JBDJPC010000002">
    <property type="protein sequence ID" value="KAL1513365.1"/>
    <property type="molecule type" value="Genomic_DNA"/>
</dbReference>
<gene>
    <name evidence="1" type="ORF">ABEB36_002784</name>
</gene>
<evidence type="ECO:0000313" key="1">
    <source>
        <dbReference type="EMBL" id="KAL1513365.1"/>
    </source>
</evidence>
<keyword evidence="2" id="KW-1185">Reference proteome</keyword>
<proteinExistence type="predicted"/>
<organism evidence="1 2">
    <name type="scientific">Hypothenemus hampei</name>
    <name type="common">Coffee berry borer</name>
    <dbReference type="NCBI Taxonomy" id="57062"/>
    <lineage>
        <taxon>Eukaryota</taxon>
        <taxon>Metazoa</taxon>
        <taxon>Ecdysozoa</taxon>
        <taxon>Arthropoda</taxon>
        <taxon>Hexapoda</taxon>
        <taxon>Insecta</taxon>
        <taxon>Pterygota</taxon>
        <taxon>Neoptera</taxon>
        <taxon>Endopterygota</taxon>
        <taxon>Coleoptera</taxon>
        <taxon>Polyphaga</taxon>
        <taxon>Cucujiformia</taxon>
        <taxon>Curculionidae</taxon>
        <taxon>Scolytinae</taxon>
        <taxon>Hypothenemus</taxon>
    </lineage>
</organism>
<sequence>MIVLLTVGSHTLQIHHRGSTKDERSLDVRRCKATLREEIILARSSGSGAIVYGQH</sequence>
<name>A0ABD1F9L9_HYPHA</name>
<reference evidence="1 2" key="1">
    <citation type="submission" date="2024-05" db="EMBL/GenBank/DDBJ databases">
        <title>Genetic variation in Jamaican populations of the coffee berry borer (Hypothenemus hampei).</title>
        <authorList>
            <person name="Errbii M."/>
            <person name="Myrie A."/>
        </authorList>
    </citation>
    <scope>NUCLEOTIDE SEQUENCE [LARGE SCALE GENOMIC DNA]</scope>
    <source>
        <strain evidence="1">JA-Hopewell-2020-01-JO</strain>
        <tissue evidence="1">Whole body</tissue>
    </source>
</reference>
<evidence type="ECO:0000313" key="2">
    <source>
        <dbReference type="Proteomes" id="UP001566132"/>
    </source>
</evidence>
<comment type="caution">
    <text evidence="1">The sequence shown here is derived from an EMBL/GenBank/DDBJ whole genome shotgun (WGS) entry which is preliminary data.</text>
</comment>
<dbReference type="AlphaFoldDB" id="A0ABD1F9L9"/>
<dbReference type="Proteomes" id="UP001566132">
    <property type="component" value="Unassembled WGS sequence"/>
</dbReference>